<dbReference type="InterPro" id="IPR000944">
    <property type="entry name" value="Tscrpt_reg_Rrf2"/>
</dbReference>
<dbReference type="RefSeq" id="WP_189497392.1">
    <property type="nucleotide sequence ID" value="NZ_BMZH01000006.1"/>
</dbReference>
<dbReference type="Pfam" id="PF02082">
    <property type="entry name" value="Rrf2"/>
    <property type="match status" value="1"/>
</dbReference>
<protein>
    <submittedName>
        <fullName evidence="2">HTH-type transcriptional regulator NsrR</fullName>
    </submittedName>
</protein>
<dbReference type="Proteomes" id="UP000634004">
    <property type="component" value="Unassembled WGS sequence"/>
</dbReference>
<keyword evidence="1" id="KW-0238">DNA-binding</keyword>
<dbReference type="SUPFAM" id="SSF46785">
    <property type="entry name" value="Winged helix' DNA-binding domain"/>
    <property type="match status" value="1"/>
</dbReference>
<dbReference type="EMBL" id="BMZH01000006">
    <property type="protein sequence ID" value="GHA94573.1"/>
    <property type="molecule type" value="Genomic_DNA"/>
</dbReference>
<organism evidence="2 3">
    <name type="scientific">Algimonas arctica</name>
    <dbReference type="NCBI Taxonomy" id="1479486"/>
    <lineage>
        <taxon>Bacteria</taxon>
        <taxon>Pseudomonadati</taxon>
        <taxon>Pseudomonadota</taxon>
        <taxon>Alphaproteobacteria</taxon>
        <taxon>Maricaulales</taxon>
        <taxon>Robiginitomaculaceae</taxon>
        <taxon>Algimonas</taxon>
    </lineage>
</organism>
<dbReference type="PROSITE" id="PS51197">
    <property type="entry name" value="HTH_RRF2_2"/>
    <property type="match status" value="1"/>
</dbReference>
<evidence type="ECO:0000256" key="1">
    <source>
        <dbReference type="ARBA" id="ARBA00023125"/>
    </source>
</evidence>
<sequence>MNITTFSDYALRVLIYLAVDEAEKSTAKDIAASYDISFHHVAKAAQWLAREGYIHAERGRSGGISLSRLAQDINVGELVRATEAGTALVDCMRVDGGACSIRPACGLKQALAEAQDAFYAVLDRVSLADVVVKRSALSQLLTVGD</sequence>
<dbReference type="InterPro" id="IPR036388">
    <property type="entry name" value="WH-like_DNA-bd_sf"/>
</dbReference>
<dbReference type="GO" id="GO:0003700">
    <property type="term" value="F:DNA-binding transcription factor activity"/>
    <property type="evidence" value="ECO:0007669"/>
    <property type="project" value="TreeGrafter"/>
</dbReference>
<dbReference type="GO" id="GO:0005829">
    <property type="term" value="C:cytosol"/>
    <property type="evidence" value="ECO:0007669"/>
    <property type="project" value="TreeGrafter"/>
</dbReference>
<reference evidence="2" key="1">
    <citation type="journal article" date="2014" name="Int. J. Syst. Evol. Microbiol.">
        <title>Complete genome sequence of Corynebacterium casei LMG S-19264T (=DSM 44701T), isolated from a smear-ripened cheese.</title>
        <authorList>
            <consortium name="US DOE Joint Genome Institute (JGI-PGF)"/>
            <person name="Walter F."/>
            <person name="Albersmeier A."/>
            <person name="Kalinowski J."/>
            <person name="Ruckert C."/>
        </authorList>
    </citation>
    <scope>NUCLEOTIDE SEQUENCE</scope>
    <source>
        <strain evidence="2">KCTC 32513</strain>
    </source>
</reference>
<dbReference type="NCBIfam" id="TIGR00738">
    <property type="entry name" value="rrf2_super"/>
    <property type="match status" value="1"/>
</dbReference>
<reference evidence="2" key="2">
    <citation type="submission" date="2020-09" db="EMBL/GenBank/DDBJ databases">
        <authorList>
            <person name="Sun Q."/>
            <person name="Kim S."/>
        </authorList>
    </citation>
    <scope>NUCLEOTIDE SEQUENCE</scope>
    <source>
        <strain evidence="2">KCTC 32513</strain>
    </source>
</reference>
<keyword evidence="3" id="KW-1185">Reference proteome</keyword>
<dbReference type="PANTHER" id="PTHR33221">
    <property type="entry name" value="WINGED HELIX-TURN-HELIX TRANSCRIPTIONAL REGULATOR, RRF2 FAMILY"/>
    <property type="match status" value="1"/>
</dbReference>
<dbReference type="PANTHER" id="PTHR33221:SF4">
    <property type="entry name" value="HTH-TYPE TRANSCRIPTIONAL REPRESSOR NSRR"/>
    <property type="match status" value="1"/>
</dbReference>
<dbReference type="PROSITE" id="PS01332">
    <property type="entry name" value="HTH_RRF2_1"/>
    <property type="match status" value="1"/>
</dbReference>
<evidence type="ECO:0000313" key="2">
    <source>
        <dbReference type="EMBL" id="GHA94573.1"/>
    </source>
</evidence>
<comment type="caution">
    <text evidence="2">The sequence shown here is derived from an EMBL/GenBank/DDBJ whole genome shotgun (WGS) entry which is preliminary data.</text>
</comment>
<dbReference type="InterPro" id="IPR036390">
    <property type="entry name" value="WH_DNA-bd_sf"/>
</dbReference>
<name>A0A8J3CSV6_9PROT</name>
<dbReference type="InterPro" id="IPR030489">
    <property type="entry name" value="TR_Rrf2-type_CS"/>
</dbReference>
<proteinExistence type="predicted"/>
<dbReference type="GO" id="GO:0003677">
    <property type="term" value="F:DNA binding"/>
    <property type="evidence" value="ECO:0007669"/>
    <property type="project" value="UniProtKB-KW"/>
</dbReference>
<dbReference type="Gene3D" id="1.10.10.10">
    <property type="entry name" value="Winged helix-like DNA-binding domain superfamily/Winged helix DNA-binding domain"/>
    <property type="match status" value="1"/>
</dbReference>
<dbReference type="AlphaFoldDB" id="A0A8J3CSV6"/>
<evidence type="ECO:0000313" key="3">
    <source>
        <dbReference type="Proteomes" id="UP000634004"/>
    </source>
</evidence>
<gene>
    <name evidence="2" type="primary">nsrR</name>
    <name evidence="2" type="ORF">GCM10009069_16890</name>
</gene>
<accession>A0A8J3CSV6</accession>